<evidence type="ECO:0000256" key="5">
    <source>
        <dbReference type="SAM" id="Phobius"/>
    </source>
</evidence>
<gene>
    <name evidence="6" type="ORF">DI556_19685</name>
</gene>
<feature type="transmembrane region" description="Helical" evidence="5">
    <location>
        <begin position="196"/>
        <end position="215"/>
    </location>
</feature>
<dbReference type="Proteomes" id="UP000249185">
    <property type="component" value="Unassembled WGS sequence"/>
</dbReference>
<evidence type="ECO:0000313" key="6">
    <source>
        <dbReference type="EMBL" id="PZQ46718.1"/>
    </source>
</evidence>
<dbReference type="InterPro" id="IPR004254">
    <property type="entry name" value="AdipoR/HlyIII-related"/>
</dbReference>
<reference evidence="6 7" key="1">
    <citation type="submission" date="2017-08" db="EMBL/GenBank/DDBJ databases">
        <title>Infants hospitalized years apart are colonized by the same room-sourced microbial strains.</title>
        <authorList>
            <person name="Brooks B."/>
            <person name="Olm M.R."/>
            <person name="Firek B.A."/>
            <person name="Baker R."/>
            <person name="Thomas B.C."/>
            <person name="Morowitz M.J."/>
            <person name="Banfield J.F."/>
        </authorList>
    </citation>
    <scope>NUCLEOTIDE SEQUENCE [LARGE SCALE GENOMIC DNA]</scope>
    <source>
        <strain evidence="6">S2_005_002_R2_34</strain>
    </source>
</reference>
<feature type="transmembrane region" description="Helical" evidence="5">
    <location>
        <begin position="109"/>
        <end position="129"/>
    </location>
</feature>
<dbReference type="GO" id="GO:0016020">
    <property type="term" value="C:membrane"/>
    <property type="evidence" value="ECO:0007669"/>
    <property type="project" value="UniProtKB-SubCell"/>
</dbReference>
<evidence type="ECO:0000313" key="7">
    <source>
        <dbReference type="Proteomes" id="UP000249185"/>
    </source>
</evidence>
<dbReference type="AlphaFoldDB" id="A0A2W5N262"/>
<evidence type="ECO:0000256" key="1">
    <source>
        <dbReference type="ARBA" id="ARBA00004141"/>
    </source>
</evidence>
<name>A0A2W5N262_RHOSU</name>
<dbReference type="PANTHER" id="PTHR20855:SF3">
    <property type="entry name" value="LD03007P"/>
    <property type="match status" value="1"/>
</dbReference>
<dbReference type="Pfam" id="PF03006">
    <property type="entry name" value="HlyIII"/>
    <property type="match status" value="1"/>
</dbReference>
<feature type="transmembrane region" description="Helical" evidence="5">
    <location>
        <begin position="85"/>
        <end position="103"/>
    </location>
</feature>
<proteinExistence type="predicted"/>
<dbReference type="EMBL" id="QFPW01000022">
    <property type="protein sequence ID" value="PZQ46718.1"/>
    <property type="molecule type" value="Genomic_DNA"/>
</dbReference>
<feature type="transmembrane region" description="Helical" evidence="5">
    <location>
        <begin position="20"/>
        <end position="44"/>
    </location>
</feature>
<evidence type="ECO:0000256" key="4">
    <source>
        <dbReference type="ARBA" id="ARBA00023136"/>
    </source>
</evidence>
<keyword evidence="2 5" id="KW-0812">Transmembrane</keyword>
<keyword evidence="4 5" id="KW-0472">Membrane</keyword>
<sequence>MAFDPEDLPYSRAEVLSDAVVHAVAILATLIAVPVMVTLAAVWFGDPTTISAAAVYGTTLLAMFCCSAIYNLTPLPAWRGIFRRMDQAVIYLKIAGAYTPFAVLTGTSAGLFLVGVWGTALAGVTMILFGPTRPRWPALTLYLVLGWAGLFLGRQMIAALSPAGHALILTAGVLYSAGLVFFLWERLRFHNTIWHVFVLTASGLVYAAVVVELWTRAPGL</sequence>
<evidence type="ECO:0000256" key="2">
    <source>
        <dbReference type="ARBA" id="ARBA00022692"/>
    </source>
</evidence>
<feature type="transmembrane region" description="Helical" evidence="5">
    <location>
        <begin position="50"/>
        <end position="73"/>
    </location>
</feature>
<organism evidence="6 7">
    <name type="scientific">Rhodovulum sulfidophilum</name>
    <name type="common">Rhodobacter sulfidophilus</name>
    <dbReference type="NCBI Taxonomy" id="35806"/>
    <lineage>
        <taxon>Bacteria</taxon>
        <taxon>Pseudomonadati</taxon>
        <taxon>Pseudomonadota</taxon>
        <taxon>Alphaproteobacteria</taxon>
        <taxon>Rhodobacterales</taxon>
        <taxon>Paracoccaceae</taxon>
        <taxon>Rhodovulum</taxon>
    </lineage>
</organism>
<protein>
    <submittedName>
        <fullName evidence="6">Hly-III family protein</fullName>
    </submittedName>
</protein>
<keyword evidence="3 5" id="KW-1133">Transmembrane helix</keyword>
<feature type="transmembrane region" description="Helical" evidence="5">
    <location>
        <begin position="136"/>
        <end position="157"/>
    </location>
</feature>
<feature type="transmembrane region" description="Helical" evidence="5">
    <location>
        <begin position="163"/>
        <end position="184"/>
    </location>
</feature>
<evidence type="ECO:0000256" key="3">
    <source>
        <dbReference type="ARBA" id="ARBA00022989"/>
    </source>
</evidence>
<accession>A0A2W5N262</accession>
<comment type="subcellular location">
    <subcellularLocation>
        <location evidence="1">Membrane</location>
        <topology evidence="1">Multi-pass membrane protein</topology>
    </subcellularLocation>
</comment>
<dbReference type="PANTHER" id="PTHR20855">
    <property type="entry name" value="ADIPOR/PROGESTIN RECEPTOR-RELATED"/>
    <property type="match status" value="1"/>
</dbReference>
<comment type="caution">
    <text evidence="6">The sequence shown here is derived from an EMBL/GenBank/DDBJ whole genome shotgun (WGS) entry which is preliminary data.</text>
</comment>